<evidence type="ECO:0000256" key="8">
    <source>
        <dbReference type="ARBA" id="ARBA00022741"/>
    </source>
</evidence>
<feature type="domain" description="Histidine kinase" evidence="16">
    <location>
        <begin position="200"/>
        <end position="413"/>
    </location>
</feature>
<dbReference type="PANTHER" id="PTHR45528">
    <property type="entry name" value="SENSOR HISTIDINE KINASE CPXA"/>
    <property type="match status" value="1"/>
</dbReference>
<dbReference type="InterPro" id="IPR003594">
    <property type="entry name" value="HATPase_dom"/>
</dbReference>
<organism evidence="18 19">
    <name type="scientific">Clostridium homopropionicum DSM 5847</name>
    <dbReference type="NCBI Taxonomy" id="1121318"/>
    <lineage>
        <taxon>Bacteria</taxon>
        <taxon>Bacillati</taxon>
        <taxon>Bacillota</taxon>
        <taxon>Clostridia</taxon>
        <taxon>Eubacteriales</taxon>
        <taxon>Clostridiaceae</taxon>
        <taxon>Clostridium</taxon>
    </lineage>
</organism>
<dbReference type="RefSeq" id="WP_052221313.1">
    <property type="nucleotide sequence ID" value="NZ_LHUR01000022.1"/>
</dbReference>
<dbReference type="InterPro" id="IPR004358">
    <property type="entry name" value="Sig_transdc_His_kin-like_C"/>
</dbReference>
<evidence type="ECO:0000256" key="12">
    <source>
        <dbReference type="ARBA" id="ARBA00023012"/>
    </source>
</evidence>
<feature type="coiled-coil region" evidence="14">
    <location>
        <begin position="253"/>
        <end position="298"/>
    </location>
</feature>
<keyword evidence="12" id="KW-0902">Two-component regulatory system</keyword>
<evidence type="ECO:0000256" key="9">
    <source>
        <dbReference type="ARBA" id="ARBA00022777"/>
    </source>
</evidence>
<evidence type="ECO:0000256" key="3">
    <source>
        <dbReference type="ARBA" id="ARBA00012438"/>
    </source>
</evidence>
<comment type="catalytic activity">
    <reaction evidence="1">
        <text>ATP + protein L-histidine = ADP + protein N-phospho-L-histidine.</text>
        <dbReference type="EC" id="2.7.13.3"/>
    </reaction>
</comment>
<accession>A0A0L6Z9N3</accession>
<keyword evidence="14" id="KW-0175">Coiled coil</keyword>
<keyword evidence="19" id="KW-1185">Reference proteome</keyword>
<comment type="caution">
    <text evidence="18">The sequence shown here is derived from an EMBL/GenBank/DDBJ whole genome shotgun (WGS) entry which is preliminary data.</text>
</comment>
<evidence type="ECO:0000256" key="13">
    <source>
        <dbReference type="ARBA" id="ARBA00023136"/>
    </source>
</evidence>
<dbReference type="PROSITE" id="PS50885">
    <property type="entry name" value="HAMP"/>
    <property type="match status" value="1"/>
</dbReference>
<keyword evidence="6 18" id="KW-0808">Transferase</keyword>
<comment type="subcellular location">
    <subcellularLocation>
        <location evidence="2">Cell membrane</location>
        <topology evidence="2">Multi-pass membrane protein</topology>
    </subcellularLocation>
</comment>
<dbReference type="PRINTS" id="PR00344">
    <property type="entry name" value="BCTRLSENSOR"/>
</dbReference>
<dbReference type="Proteomes" id="UP000037043">
    <property type="component" value="Unassembled WGS sequence"/>
</dbReference>
<dbReference type="CDD" id="cd00082">
    <property type="entry name" value="HisKA"/>
    <property type="match status" value="1"/>
</dbReference>
<evidence type="ECO:0000259" key="16">
    <source>
        <dbReference type="PROSITE" id="PS50109"/>
    </source>
</evidence>
<keyword evidence="7 15" id="KW-0812">Transmembrane</keyword>
<dbReference type="InterPro" id="IPR003660">
    <property type="entry name" value="HAMP_dom"/>
</dbReference>
<dbReference type="GO" id="GO:0005886">
    <property type="term" value="C:plasma membrane"/>
    <property type="evidence" value="ECO:0007669"/>
    <property type="project" value="UniProtKB-SubCell"/>
</dbReference>
<proteinExistence type="predicted"/>
<dbReference type="Gene3D" id="1.10.287.130">
    <property type="match status" value="1"/>
</dbReference>
<dbReference type="SMART" id="SM00387">
    <property type="entry name" value="HATPase_c"/>
    <property type="match status" value="1"/>
</dbReference>
<evidence type="ECO:0000256" key="4">
    <source>
        <dbReference type="ARBA" id="ARBA00022475"/>
    </source>
</evidence>
<dbReference type="AlphaFoldDB" id="A0A0L6Z9N3"/>
<evidence type="ECO:0000256" key="6">
    <source>
        <dbReference type="ARBA" id="ARBA00022679"/>
    </source>
</evidence>
<evidence type="ECO:0000256" key="2">
    <source>
        <dbReference type="ARBA" id="ARBA00004651"/>
    </source>
</evidence>
<dbReference type="PROSITE" id="PS50109">
    <property type="entry name" value="HIS_KIN"/>
    <property type="match status" value="1"/>
</dbReference>
<dbReference type="InterPro" id="IPR005467">
    <property type="entry name" value="His_kinase_dom"/>
</dbReference>
<dbReference type="InterPro" id="IPR036890">
    <property type="entry name" value="HATPase_C_sf"/>
</dbReference>
<keyword evidence="13 15" id="KW-0472">Membrane</keyword>
<keyword evidence="9 18" id="KW-0418">Kinase</keyword>
<feature type="transmembrane region" description="Helical" evidence="15">
    <location>
        <begin position="12"/>
        <end position="32"/>
    </location>
</feature>
<dbReference type="Gene3D" id="6.10.340.10">
    <property type="match status" value="1"/>
</dbReference>
<dbReference type="InterPro" id="IPR050398">
    <property type="entry name" value="HssS/ArlS-like"/>
</dbReference>
<dbReference type="CDD" id="cd00075">
    <property type="entry name" value="HATPase"/>
    <property type="match status" value="1"/>
</dbReference>
<name>A0A0L6Z9N3_9CLOT</name>
<protein>
    <recommendedName>
        <fullName evidence="3">histidine kinase</fullName>
        <ecNumber evidence="3">2.7.13.3</ecNumber>
    </recommendedName>
</protein>
<dbReference type="PATRIC" id="fig|1121318.3.peg.1778"/>
<dbReference type="SMART" id="SM00388">
    <property type="entry name" value="HisKA"/>
    <property type="match status" value="1"/>
</dbReference>
<dbReference type="SUPFAM" id="SSF55874">
    <property type="entry name" value="ATPase domain of HSP90 chaperone/DNA topoisomerase II/histidine kinase"/>
    <property type="match status" value="1"/>
</dbReference>
<evidence type="ECO:0000256" key="5">
    <source>
        <dbReference type="ARBA" id="ARBA00022553"/>
    </source>
</evidence>
<dbReference type="InterPro" id="IPR003661">
    <property type="entry name" value="HisK_dim/P_dom"/>
</dbReference>
<evidence type="ECO:0000256" key="10">
    <source>
        <dbReference type="ARBA" id="ARBA00022840"/>
    </source>
</evidence>
<evidence type="ECO:0000256" key="14">
    <source>
        <dbReference type="SAM" id="Coils"/>
    </source>
</evidence>
<evidence type="ECO:0000256" key="1">
    <source>
        <dbReference type="ARBA" id="ARBA00000085"/>
    </source>
</evidence>
<dbReference type="STRING" id="36844.SAMN04488501_102230"/>
<evidence type="ECO:0000256" key="11">
    <source>
        <dbReference type="ARBA" id="ARBA00022989"/>
    </source>
</evidence>
<dbReference type="EC" id="2.7.13.3" evidence="3"/>
<dbReference type="SUPFAM" id="SSF47384">
    <property type="entry name" value="Homodimeric domain of signal transducing histidine kinase"/>
    <property type="match status" value="1"/>
</dbReference>
<evidence type="ECO:0000313" key="19">
    <source>
        <dbReference type="Proteomes" id="UP000037043"/>
    </source>
</evidence>
<dbReference type="GO" id="GO:0005524">
    <property type="term" value="F:ATP binding"/>
    <property type="evidence" value="ECO:0007669"/>
    <property type="project" value="UniProtKB-KW"/>
</dbReference>
<dbReference type="GO" id="GO:0000155">
    <property type="term" value="F:phosphorelay sensor kinase activity"/>
    <property type="evidence" value="ECO:0007669"/>
    <property type="project" value="InterPro"/>
</dbReference>
<keyword evidence="5" id="KW-0597">Phosphoprotein</keyword>
<dbReference type="Gene3D" id="3.30.565.10">
    <property type="entry name" value="Histidine kinase-like ATPase, C-terminal domain"/>
    <property type="match status" value="1"/>
</dbReference>
<gene>
    <name evidence="18" type="primary">cusS</name>
    <name evidence="18" type="ORF">CLHOM_17640</name>
</gene>
<evidence type="ECO:0000259" key="17">
    <source>
        <dbReference type="PROSITE" id="PS50885"/>
    </source>
</evidence>
<dbReference type="PANTHER" id="PTHR45528:SF1">
    <property type="entry name" value="SENSOR HISTIDINE KINASE CPXA"/>
    <property type="match status" value="1"/>
</dbReference>
<reference evidence="19" key="1">
    <citation type="submission" date="2015-08" db="EMBL/GenBank/DDBJ databases">
        <title>Genome sequence of the strict anaerobe Clostridium homopropionicum LuHBu1 (DSM 5847T).</title>
        <authorList>
            <person name="Poehlein A."/>
            <person name="Beck M."/>
            <person name="Schiel-Bengelsdorf B."/>
            <person name="Bengelsdorf F.R."/>
            <person name="Daniel R."/>
            <person name="Duerre P."/>
        </authorList>
    </citation>
    <scope>NUCLEOTIDE SEQUENCE [LARGE SCALE GENOMIC DNA]</scope>
    <source>
        <strain evidence="19">DSM 5847</strain>
    </source>
</reference>
<dbReference type="CDD" id="cd06225">
    <property type="entry name" value="HAMP"/>
    <property type="match status" value="1"/>
</dbReference>
<dbReference type="EMBL" id="LHUR01000022">
    <property type="protein sequence ID" value="KOA19675.1"/>
    <property type="molecule type" value="Genomic_DNA"/>
</dbReference>
<keyword evidence="8" id="KW-0547">Nucleotide-binding</keyword>
<dbReference type="InterPro" id="IPR036097">
    <property type="entry name" value="HisK_dim/P_sf"/>
</dbReference>
<sequence>MNRYFNNPEIKKSSMGLIIIMISFLALNLLLIKLHNDKLKEDYIKVFGSITAKVVEVDPELESEIVPLLTKDVTQEQELKGREILRQYGLSNTLDTEVFPYINGNFKSIQLTILYSGIILTFILFIFNYIQYGYFYKTVRAFTSAAKRIVEGDYNLKLSEEREGDLSKLTKSFNSMGEVIRGNIYALNKEKSFLVDLLSDISHQLKTPLSSMILYNDILLNKDLTKEQERTFLKNSENQLNRMKWLILNLLKLAKIDANAIELEIENQSLNETIEETIETLQDRAIQSKVKLEFVQNEQIFLKHDRLWIQEALINLVKNGIEHSGEGGRVYINIIDNPIYTKIIISNTGEAICEEDLPHIFKRFYKGKKSKNSESIGIGLALAKSVVEKHGGYIEVSSKPSEDTSFTISFLKY</sequence>
<keyword evidence="11 15" id="KW-1133">Transmembrane helix</keyword>
<feature type="transmembrane region" description="Helical" evidence="15">
    <location>
        <begin position="109"/>
        <end position="130"/>
    </location>
</feature>
<evidence type="ECO:0000313" key="18">
    <source>
        <dbReference type="EMBL" id="KOA19675.1"/>
    </source>
</evidence>
<evidence type="ECO:0000256" key="15">
    <source>
        <dbReference type="SAM" id="Phobius"/>
    </source>
</evidence>
<keyword evidence="10" id="KW-0067">ATP-binding</keyword>
<feature type="domain" description="HAMP" evidence="17">
    <location>
        <begin position="139"/>
        <end position="185"/>
    </location>
</feature>
<dbReference type="Pfam" id="PF02518">
    <property type="entry name" value="HATPase_c"/>
    <property type="match status" value="1"/>
</dbReference>
<keyword evidence="4" id="KW-1003">Cell membrane</keyword>
<evidence type="ECO:0000256" key="7">
    <source>
        <dbReference type="ARBA" id="ARBA00022692"/>
    </source>
</evidence>
<dbReference type="Pfam" id="PF00512">
    <property type="entry name" value="HisKA"/>
    <property type="match status" value="1"/>
</dbReference>